<organism evidence="2 3">
    <name type="scientific">Novosphingobium resinovorum</name>
    <dbReference type="NCBI Taxonomy" id="158500"/>
    <lineage>
        <taxon>Bacteria</taxon>
        <taxon>Pseudomonadati</taxon>
        <taxon>Pseudomonadota</taxon>
        <taxon>Alphaproteobacteria</taxon>
        <taxon>Sphingomonadales</taxon>
        <taxon>Sphingomonadaceae</taxon>
        <taxon>Novosphingobium</taxon>
    </lineage>
</organism>
<dbReference type="Proteomes" id="UP000024329">
    <property type="component" value="Unassembled WGS sequence"/>
</dbReference>
<protein>
    <submittedName>
        <fullName evidence="2">Uncharacterized protein</fullName>
    </submittedName>
</protein>
<dbReference type="eggNOG" id="ENOG50331DT">
    <property type="taxonomic scope" value="Bacteria"/>
</dbReference>
<proteinExistence type="predicted"/>
<feature type="transmembrane region" description="Helical" evidence="1">
    <location>
        <begin position="46"/>
        <end position="68"/>
    </location>
</feature>
<keyword evidence="1" id="KW-1133">Transmembrane helix</keyword>
<evidence type="ECO:0000313" key="3">
    <source>
        <dbReference type="Proteomes" id="UP000024329"/>
    </source>
</evidence>
<feature type="transmembrane region" description="Helical" evidence="1">
    <location>
        <begin position="173"/>
        <end position="190"/>
    </location>
</feature>
<gene>
    <name evidence="2" type="ORF">BV97_03930</name>
</gene>
<accession>A0A031JRS4</accession>
<feature type="transmembrane region" description="Helical" evidence="1">
    <location>
        <begin position="115"/>
        <end position="136"/>
    </location>
</feature>
<name>A0A031JRS4_9SPHN</name>
<feature type="transmembrane region" description="Helical" evidence="1">
    <location>
        <begin position="148"/>
        <end position="167"/>
    </location>
</feature>
<evidence type="ECO:0000313" key="2">
    <source>
        <dbReference type="EMBL" id="EZP79493.1"/>
    </source>
</evidence>
<feature type="transmembrane region" description="Helical" evidence="1">
    <location>
        <begin position="12"/>
        <end position="34"/>
    </location>
</feature>
<evidence type="ECO:0000256" key="1">
    <source>
        <dbReference type="SAM" id="Phobius"/>
    </source>
</evidence>
<dbReference type="RefSeq" id="WP_036528054.1">
    <property type="nucleotide sequence ID" value="NZ_JFYZ01000024.1"/>
</dbReference>
<comment type="caution">
    <text evidence="2">The sequence shown here is derived from an EMBL/GenBank/DDBJ whole genome shotgun (WGS) entry which is preliminary data.</text>
</comment>
<dbReference type="AlphaFoldDB" id="A0A031JRS4"/>
<dbReference type="EMBL" id="JFYZ01000024">
    <property type="protein sequence ID" value="EZP79493.1"/>
    <property type="molecule type" value="Genomic_DNA"/>
</dbReference>
<feature type="transmembrane region" description="Helical" evidence="1">
    <location>
        <begin position="202"/>
        <end position="223"/>
    </location>
</feature>
<keyword evidence="1" id="KW-0472">Membrane</keyword>
<feature type="transmembrane region" description="Helical" evidence="1">
    <location>
        <begin position="80"/>
        <end position="103"/>
    </location>
</feature>
<dbReference type="PATRIC" id="fig|158500.4.peg.4001"/>
<keyword evidence="1" id="KW-0812">Transmembrane</keyword>
<sequence length="236" mass="25546">MATAAAAQVSRVSFWAKMTIGLSLFIVFAFAQFGLRGFVPVTQVPVIFHVHGVVMLGWLALVTTQALLGNGSGLELHRRLGWASAVMLPTIAVLTSLTCFAGLRTGMFPPFFPPAYFLALIHVSMLIFVMMVGGAVALRGRADWHKRLILGSTILIMDPALGRVLPMPFIMPWGEWLSMAIQLGMVALIVRHDRRTIGRIHPATVTVALAVVLAHVLVELLAITPPWVAFAAQFAG</sequence>
<dbReference type="STRING" id="158500.BES08_16965"/>
<reference evidence="2 3" key="1">
    <citation type="submission" date="2014-03" db="EMBL/GenBank/DDBJ databases">
        <title>Whole genome sequence of Novosphingobium resinovorum KF1.</title>
        <authorList>
            <person name="Gan H.M."/>
            <person name="Gan H.Y."/>
            <person name="Chew T.H."/>
            <person name="Savka M.A."/>
        </authorList>
    </citation>
    <scope>NUCLEOTIDE SEQUENCE [LARGE SCALE GENOMIC DNA]</scope>
    <source>
        <strain evidence="2 3">KF1</strain>
    </source>
</reference>